<dbReference type="RefSeq" id="WP_134116465.1">
    <property type="nucleotide sequence ID" value="NZ_SOEG01000011.1"/>
</dbReference>
<evidence type="ECO:0000313" key="1">
    <source>
        <dbReference type="EMBL" id="TDX51639.1"/>
    </source>
</evidence>
<dbReference type="EMBL" id="SOEG01000011">
    <property type="protein sequence ID" value="TDX51639.1"/>
    <property type="molecule type" value="Genomic_DNA"/>
</dbReference>
<accession>A0A4R8GYZ1</accession>
<gene>
    <name evidence="1" type="ORF">C7959_11135</name>
</gene>
<comment type="caution">
    <text evidence="1">The sequence shown here is derived from an EMBL/GenBank/DDBJ whole genome shotgun (WGS) entry which is preliminary data.</text>
</comment>
<name>A0A4R8GYZ1_9FIRM</name>
<dbReference type="AlphaFoldDB" id="A0A4R8GYZ1"/>
<sequence length="77" mass="9112">MDLEMRLKNCKNCKHIFINTGNSLCPKCLEEEGENFKKIRDYLWENPGSNSKNIHENTDVPLKIIRQFIREGRFNSL</sequence>
<reference evidence="1 2" key="1">
    <citation type="submission" date="2019-03" db="EMBL/GenBank/DDBJ databases">
        <title>Subsurface microbial communities from deep shales in Ohio and West Virginia, USA.</title>
        <authorList>
            <person name="Wrighton K."/>
        </authorList>
    </citation>
    <scope>NUCLEOTIDE SEQUENCE [LARGE SCALE GENOMIC DNA]</scope>
    <source>
        <strain evidence="1 2">MSL 6dP</strain>
    </source>
</reference>
<evidence type="ECO:0000313" key="2">
    <source>
        <dbReference type="Proteomes" id="UP000295832"/>
    </source>
</evidence>
<evidence type="ECO:0008006" key="3">
    <source>
        <dbReference type="Google" id="ProtNLM"/>
    </source>
</evidence>
<keyword evidence="2" id="KW-1185">Reference proteome</keyword>
<proteinExistence type="predicted"/>
<dbReference type="Proteomes" id="UP000295832">
    <property type="component" value="Unassembled WGS sequence"/>
</dbReference>
<organism evidence="1 2">
    <name type="scientific">Orenia marismortui</name>
    <dbReference type="NCBI Taxonomy" id="46469"/>
    <lineage>
        <taxon>Bacteria</taxon>
        <taxon>Bacillati</taxon>
        <taxon>Bacillota</taxon>
        <taxon>Clostridia</taxon>
        <taxon>Halanaerobiales</taxon>
        <taxon>Halobacteroidaceae</taxon>
        <taxon>Orenia</taxon>
    </lineage>
</organism>
<protein>
    <recommendedName>
        <fullName evidence="3">Flagellar operon protein (TIGR03826 family)</fullName>
    </recommendedName>
</protein>
<dbReference type="STRING" id="926561.GCA_000379025_01265"/>